<dbReference type="PANTHER" id="PTHR46884">
    <property type="entry name" value="COLLECTRIN"/>
    <property type="match status" value="1"/>
</dbReference>
<dbReference type="GO" id="GO:0070062">
    <property type="term" value="C:extracellular exosome"/>
    <property type="evidence" value="ECO:0007669"/>
    <property type="project" value="TreeGrafter"/>
</dbReference>
<feature type="signal peptide" evidence="10">
    <location>
        <begin position="1"/>
        <end position="21"/>
    </location>
</feature>
<dbReference type="GO" id="GO:0005886">
    <property type="term" value="C:plasma membrane"/>
    <property type="evidence" value="ECO:0007669"/>
    <property type="project" value="UniProtKB-SubCell"/>
</dbReference>
<feature type="transmembrane region" description="Helical" evidence="9">
    <location>
        <begin position="149"/>
        <end position="173"/>
    </location>
</feature>
<evidence type="ECO:0000256" key="4">
    <source>
        <dbReference type="ARBA" id="ARBA00022692"/>
    </source>
</evidence>
<dbReference type="AlphaFoldDB" id="A0AAR2KT30"/>
<dbReference type="PROSITE" id="PS52010">
    <property type="entry name" value="COLLECTRIN_LIKE"/>
    <property type="match status" value="1"/>
</dbReference>
<dbReference type="GeneTree" id="ENSGT00940000160862"/>
<comment type="subcellular location">
    <subcellularLocation>
        <location evidence="1">Cell membrane</location>
        <topology evidence="1">Single-pass type I membrane protein</topology>
    </subcellularLocation>
</comment>
<evidence type="ECO:0000256" key="10">
    <source>
        <dbReference type="SAM" id="SignalP"/>
    </source>
</evidence>
<dbReference type="PANTHER" id="PTHR46884:SF1">
    <property type="entry name" value="COLLECTRIN"/>
    <property type="match status" value="1"/>
</dbReference>
<dbReference type="Pfam" id="PF16959">
    <property type="entry name" value="Collectrin"/>
    <property type="match status" value="1"/>
</dbReference>
<dbReference type="Proteomes" id="UP001501920">
    <property type="component" value="Chromosome 9"/>
</dbReference>
<name>A0AAR2KT30_PYGNA</name>
<dbReference type="RefSeq" id="XP_017574119.1">
    <property type="nucleotide sequence ID" value="XM_017718630.2"/>
</dbReference>
<dbReference type="CTD" id="57393"/>
<keyword evidence="13" id="KW-1185">Reference proteome</keyword>
<evidence type="ECO:0000313" key="13">
    <source>
        <dbReference type="Proteomes" id="UP001501920"/>
    </source>
</evidence>
<evidence type="ECO:0000256" key="2">
    <source>
        <dbReference type="ARBA" id="ARBA00022475"/>
    </source>
</evidence>
<accession>A0AAR2KT30</accession>
<keyword evidence="5 10" id="KW-0732">Signal</keyword>
<dbReference type="InterPro" id="IPR042944">
    <property type="entry name" value="Collectrin"/>
</dbReference>
<feature type="chain" id="PRO_5043647332" description="Collectrin-like domain-containing protein" evidence="10">
    <location>
        <begin position="22"/>
        <end position="218"/>
    </location>
</feature>
<dbReference type="GeneID" id="108439956"/>
<proteinExistence type="predicted"/>
<keyword evidence="6 9" id="KW-1133">Transmembrane helix</keyword>
<evidence type="ECO:0000313" key="12">
    <source>
        <dbReference type="Ensembl" id="ENSPNAP00000065654.1"/>
    </source>
</evidence>
<evidence type="ECO:0000256" key="6">
    <source>
        <dbReference type="ARBA" id="ARBA00022989"/>
    </source>
</evidence>
<keyword evidence="3" id="KW-0597">Phosphoprotein</keyword>
<feature type="domain" description="Collectrin-like" evidence="11">
    <location>
        <begin position="26"/>
        <end position="218"/>
    </location>
</feature>
<dbReference type="GO" id="GO:0051957">
    <property type="term" value="P:positive regulation of amino acid transport"/>
    <property type="evidence" value="ECO:0007669"/>
    <property type="project" value="TreeGrafter"/>
</dbReference>
<reference evidence="12 13" key="1">
    <citation type="submission" date="2020-10" db="EMBL/GenBank/DDBJ databases">
        <title>Pygocentrus nattereri (red-bellied piranha) genome, fPygNat1, primary haplotype.</title>
        <authorList>
            <person name="Myers G."/>
            <person name="Meyer A."/>
            <person name="Karagic N."/>
            <person name="Pippel M."/>
            <person name="Winkler S."/>
            <person name="Tracey A."/>
            <person name="Wood J."/>
            <person name="Formenti G."/>
            <person name="Howe K."/>
            <person name="Fedrigo O."/>
            <person name="Jarvis E.D."/>
        </authorList>
    </citation>
    <scope>NUCLEOTIDE SEQUENCE [LARGE SCALE GENOMIC DNA]</scope>
</reference>
<protein>
    <recommendedName>
        <fullName evidence="11">Collectrin-like domain-containing protein</fullName>
    </recommendedName>
</protein>
<keyword evidence="4 9" id="KW-0812">Transmembrane</keyword>
<evidence type="ECO:0000256" key="9">
    <source>
        <dbReference type="SAM" id="Phobius"/>
    </source>
</evidence>
<evidence type="ECO:0000256" key="3">
    <source>
        <dbReference type="ARBA" id="ARBA00022553"/>
    </source>
</evidence>
<keyword evidence="2" id="KW-1003">Cell membrane</keyword>
<reference evidence="12" key="3">
    <citation type="submission" date="2025-09" db="UniProtKB">
        <authorList>
            <consortium name="Ensembl"/>
        </authorList>
    </citation>
    <scope>IDENTIFICATION</scope>
</reference>
<evidence type="ECO:0000256" key="8">
    <source>
        <dbReference type="ARBA" id="ARBA00023180"/>
    </source>
</evidence>
<keyword evidence="7 9" id="KW-0472">Membrane</keyword>
<dbReference type="InterPro" id="IPR031588">
    <property type="entry name" value="Collectrin_dom"/>
</dbReference>
<keyword evidence="8" id="KW-0325">Glycoprotein</keyword>
<evidence type="ECO:0000256" key="7">
    <source>
        <dbReference type="ARBA" id="ARBA00023136"/>
    </source>
</evidence>
<evidence type="ECO:0000256" key="5">
    <source>
        <dbReference type="ARBA" id="ARBA00022729"/>
    </source>
</evidence>
<evidence type="ECO:0000259" key="11">
    <source>
        <dbReference type="PROSITE" id="PS52010"/>
    </source>
</evidence>
<evidence type="ECO:0000256" key="1">
    <source>
        <dbReference type="ARBA" id="ARBA00004251"/>
    </source>
</evidence>
<organism evidence="12 13">
    <name type="scientific">Pygocentrus nattereri</name>
    <name type="common">Red-bellied piranha</name>
    <dbReference type="NCBI Taxonomy" id="42514"/>
    <lineage>
        <taxon>Eukaryota</taxon>
        <taxon>Metazoa</taxon>
        <taxon>Chordata</taxon>
        <taxon>Craniata</taxon>
        <taxon>Vertebrata</taxon>
        <taxon>Euteleostomi</taxon>
        <taxon>Actinopterygii</taxon>
        <taxon>Neopterygii</taxon>
        <taxon>Teleostei</taxon>
        <taxon>Ostariophysi</taxon>
        <taxon>Characiformes</taxon>
        <taxon>Characoidei</taxon>
        <taxon>Pygocentrus</taxon>
    </lineage>
</organism>
<sequence length="218" mass="24297">MWTVWTVWMVWMVCLVPTTSEALCTEDDGYKVRLSIKTALGGDAYEWNESEMFFFKATLAFAMRTYSGGEQYDVSNILVCDETLRVSFVFVVTKPSNTSELVPRTEVENAIKKSRHRINSAFLLTDQTLDFVGINPTLAAPIQYDTPPWLIAFGVVMGLVCAGIVALLVSTFLNKKRSKKSADEEEAGRGNGILCESIRGKDGLFNQGLVDDDRLTKL</sequence>
<reference evidence="12" key="2">
    <citation type="submission" date="2025-08" db="UniProtKB">
        <authorList>
            <consortium name="Ensembl"/>
        </authorList>
    </citation>
    <scope>IDENTIFICATION</scope>
</reference>
<dbReference type="Ensembl" id="ENSPNAT00000081531.1">
    <property type="protein sequence ID" value="ENSPNAP00000065654.1"/>
    <property type="gene ID" value="ENSPNAG00000033897.1"/>
</dbReference>